<feature type="compositionally biased region" description="Basic residues" evidence="1">
    <location>
        <begin position="65"/>
        <end position="78"/>
    </location>
</feature>
<proteinExistence type="predicted"/>
<gene>
    <name evidence="4" type="ORF">FMOSSE_LOCUS1149</name>
</gene>
<reference evidence="4" key="1">
    <citation type="submission" date="2021-06" db="EMBL/GenBank/DDBJ databases">
        <authorList>
            <person name="Kallberg Y."/>
            <person name="Tangrot J."/>
            <person name="Rosling A."/>
        </authorList>
    </citation>
    <scope>NUCLEOTIDE SEQUENCE</scope>
    <source>
        <strain evidence="4">87-6 pot B 2015</strain>
    </source>
</reference>
<dbReference type="PANTHER" id="PTHR41807">
    <property type="entry name" value="GLUTATHIONE TRANSFERASE 3"/>
    <property type="match status" value="1"/>
</dbReference>
<protein>
    <submittedName>
        <fullName evidence="4">16573_t:CDS:1</fullName>
    </submittedName>
</protein>
<keyword evidence="5" id="KW-1185">Reference proteome</keyword>
<evidence type="ECO:0000313" key="4">
    <source>
        <dbReference type="EMBL" id="CAG8445586.1"/>
    </source>
</evidence>
<feature type="transmembrane region" description="Helical" evidence="2">
    <location>
        <begin position="315"/>
        <end position="334"/>
    </location>
</feature>
<keyword evidence="2" id="KW-1133">Transmembrane helix</keyword>
<feature type="transmembrane region" description="Helical" evidence="2">
    <location>
        <begin position="284"/>
        <end position="303"/>
    </location>
</feature>
<dbReference type="EMBL" id="CAJVPP010000129">
    <property type="protein sequence ID" value="CAG8445586.1"/>
    <property type="molecule type" value="Genomic_DNA"/>
</dbReference>
<feature type="domain" description="SAP" evidence="3">
    <location>
        <begin position="8"/>
        <end position="42"/>
    </location>
</feature>
<dbReference type="Pfam" id="PF02037">
    <property type="entry name" value="SAP"/>
    <property type="match status" value="1"/>
</dbReference>
<dbReference type="AlphaFoldDB" id="A0A9N8V6M8"/>
<dbReference type="Proteomes" id="UP000789375">
    <property type="component" value="Unassembled WGS sequence"/>
</dbReference>
<comment type="caution">
    <text evidence="4">The sequence shown here is derived from an EMBL/GenBank/DDBJ whole genome shotgun (WGS) entry which is preliminary data.</text>
</comment>
<sequence length="335" mass="38767">MSITPNSLRNKRKNELKEIASDLGLNTKGLRGELEDRIRIHLESSEVNKHEEEENLEDVSLGKVTPRRSDRKKSRSRSRKDLKEISSHPNGDRHSSDEENQSVSSESEIKVIKRETLLEDSTRYTSNQLTFESSQQEVAVNATYRTPHTSEDSDIAEPSNTRGLPNDRIFRVNTVHDSLLQLRKNVSNAHTFCKTVICLELAVFLYCAIEWNYEVTSVSIPNFFESESNEAHIYYIRVPDIFILLEWHRFWRPLISFIFYLLLLPLGFSYIINFEPQRHVYSPLAFSVFQYIIFSVSYGNFDWTEDVRDFIHENLIYAGAGAGAIFALYESILAN</sequence>
<evidence type="ECO:0000259" key="3">
    <source>
        <dbReference type="PROSITE" id="PS50800"/>
    </source>
</evidence>
<feature type="region of interest" description="Disordered" evidence="1">
    <location>
        <begin position="43"/>
        <end position="108"/>
    </location>
</feature>
<feature type="compositionally biased region" description="Basic and acidic residues" evidence="1">
    <location>
        <begin position="43"/>
        <end position="52"/>
    </location>
</feature>
<organism evidence="4 5">
    <name type="scientific">Funneliformis mosseae</name>
    <name type="common">Endomycorrhizal fungus</name>
    <name type="synonym">Glomus mosseae</name>
    <dbReference type="NCBI Taxonomy" id="27381"/>
    <lineage>
        <taxon>Eukaryota</taxon>
        <taxon>Fungi</taxon>
        <taxon>Fungi incertae sedis</taxon>
        <taxon>Mucoromycota</taxon>
        <taxon>Glomeromycotina</taxon>
        <taxon>Glomeromycetes</taxon>
        <taxon>Glomerales</taxon>
        <taxon>Glomeraceae</taxon>
        <taxon>Funneliformis</taxon>
    </lineage>
</organism>
<dbReference type="InterPro" id="IPR003034">
    <property type="entry name" value="SAP_dom"/>
</dbReference>
<dbReference type="InterPro" id="IPR038872">
    <property type="entry name" value="Put_GTT3"/>
</dbReference>
<name>A0A9N8V6M8_FUNMO</name>
<feature type="transmembrane region" description="Helical" evidence="2">
    <location>
        <begin position="254"/>
        <end position="272"/>
    </location>
</feature>
<keyword evidence="2" id="KW-0472">Membrane</keyword>
<evidence type="ECO:0000256" key="1">
    <source>
        <dbReference type="SAM" id="MobiDB-lite"/>
    </source>
</evidence>
<dbReference type="GO" id="GO:0016020">
    <property type="term" value="C:membrane"/>
    <property type="evidence" value="ECO:0007669"/>
    <property type="project" value="TreeGrafter"/>
</dbReference>
<accession>A0A9N8V6M8</accession>
<evidence type="ECO:0000313" key="5">
    <source>
        <dbReference type="Proteomes" id="UP000789375"/>
    </source>
</evidence>
<feature type="region of interest" description="Disordered" evidence="1">
    <location>
        <begin position="145"/>
        <end position="164"/>
    </location>
</feature>
<feature type="compositionally biased region" description="Basic and acidic residues" evidence="1">
    <location>
        <begin position="79"/>
        <end position="97"/>
    </location>
</feature>
<dbReference type="PANTHER" id="PTHR41807:SF1">
    <property type="entry name" value="GLUTATHIONE TRANSFERASE 3"/>
    <property type="match status" value="1"/>
</dbReference>
<keyword evidence="2" id="KW-0812">Transmembrane</keyword>
<evidence type="ECO:0000256" key="2">
    <source>
        <dbReference type="SAM" id="Phobius"/>
    </source>
</evidence>
<dbReference type="PROSITE" id="PS50800">
    <property type="entry name" value="SAP"/>
    <property type="match status" value="1"/>
</dbReference>